<evidence type="ECO:0000313" key="4">
    <source>
        <dbReference type="EMBL" id="GAA0725968.1"/>
    </source>
</evidence>
<dbReference type="SUPFAM" id="SSF50370">
    <property type="entry name" value="Ricin B-like lectins"/>
    <property type="match status" value="1"/>
</dbReference>
<name>A0ABN1J1P9_9FLAO</name>
<evidence type="ECO:0000256" key="1">
    <source>
        <dbReference type="ARBA" id="ARBA00022729"/>
    </source>
</evidence>
<accession>A0ABN1J1P9</accession>
<feature type="domain" description="Ricin B lectin" evidence="2">
    <location>
        <begin position="830"/>
        <end position="898"/>
    </location>
</feature>
<dbReference type="Proteomes" id="UP001501758">
    <property type="component" value="Unassembled WGS sequence"/>
</dbReference>
<dbReference type="Pfam" id="PF14200">
    <property type="entry name" value="RicinB_lectin_2"/>
    <property type="match status" value="1"/>
</dbReference>
<reference evidence="4 5" key="1">
    <citation type="journal article" date="2019" name="Int. J. Syst. Evol. Microbiol.">
        <title>The Global Catalogue of Microorganisms (GCM) 10K type strain sequencing project: providing services to taxonomists for standard genome sequencing and annotation.</title>
        <authorList>
            <consortium name="The Broad Institute Genomics Platform"/>
            <consortium name="The Broad Institute Genome Sequencing Center for Infectious Disease"/>
            <person name="Wu L."/>
            <person name="Ma J."/>
        </authorList>
    </citation>
    <scope>NUCLEOTIDE SEQUENCE [LARGE SCALE GENOMIC DNA]</scope>
    <source>
        <strain evidence="4 5">JCM 15974</strain>
    </source>
</reference>
<dbReference type="InterPro" id="IPR000772">
    <property type="entry name" value="Ricin_B_lectin"/>
</dbReference>
<feature type="domain" description="Secretion system C-terminal sorting" evidence="3">
    <location>
        <begin position="940"/>
        <end position="1010"/>
    </location>
</feature>
<gene>
    <name evidence="4" type="ORF">GCM10009430_32410</name>
</gene>
<comment type="caution">
    <text evidence="4">The sequence shown here is derived from an EMBL/GenBank/DDBJ whole genome shotgun (WGS) entry which is preliminary data.</text>
</comment>
<keyword evidence="1" id="KW-0732">Signal</keyword>
<dbReference type="InterPro" id="IPR026444">
    <property type="entry name" value="Secre_tail"/>
</dbReference>
<proteinExistence type="predicted"/>
<dbReference type="CDD" id="cd00161">
    <property type="entry name" value="beta-trefoil_Ricin-like"/>
    <property type="match status" value="1"/>
</dbReference>
<evidence type="ECO:0000313" key="5">
    <source>
        <dbReference type="Proteomes" id="UP001501758"/>
    </source>
</evidence>
<dbReference type="RefSeq" id="WP_343913313.1">
    <property type="nucleotide sequence ID" value="NZ_BAAAGE010000003.1"/>
</dbReference>
<keyword evidence="5" id="KW-1185">Reference proteome</keyword>
<sequence length="1012" mass="117491">MKIAFYTFFAFTLLFTYINSKTKISISDYIEIPPSPSQLPIVLPIEVLGKEGVIEEVQIHLTANQASVGSKLWLLVNNLSYQGKSSIKVNEGNWISLNHKTAEVYDKEMAYGGMAHGAMNTIRLKVPIKGLKKGINKIKFRFNRSDGISIGYRVVRLNILDKNGRNILDKSVFKFDIPKDWKKPIGSSVENGRNLWFNRNNLWNHYDLRDKHGFWYGHKLPVKRKILAKCTDCHTRDGRDLEMFSYSNKSIIERAKFHGLTEKEGKDIAAYIRSLSKKDGVNRYGRPWNPPYQPGPVLKNKPIERWAAGAGLGWVLENDDQMVPYLFGKNISKYSVKDYFDSDKMDDRTTIPLSIQLPDWKHWLPIVHPMDAFSKSNFIHNQGTKPLEATKNFLDWLKTNKENTAEIKKNFIEKHARWYNTFRFFIQDGAKKPRHWRTRFNDSPALKHLTAGIHGEIASTSLARFMAVKNFEIMNEYGLQDKAHWFVLKEDQPGERQWPSIRYNVFEVPPHFTGVSYDGDSNSFEGQTKAAGIYESTNWYNLQFVLNGGNGFVRGVQPSDFNYLNEFIAKNSITSGRDEPVRYFSTINQMYQIRSWSGNLGTKQIGSYHPREKGFRIRNQGPFNFIGIHHQNQMWYGKGNPEKILEPLTKIHPKLDKWVIDALIQQFLVEVRKPKNGLDRWDRNQDDIWDKKELQYMLDRKNIVKIRDLRKVGLYQGHFAAKMYYTITRLKKTKVDCNLLNKLINWCHRAWPNVKQVGNTSIPFGFKGLLDRNCGQENCENNFNLDSNIFRIRTKYNKCVTVNNQNNIVVQRSCTDHSNNEWKLEKVGSSFRLKNIFSGKYLDIINPDNSSFLRVSDTKNSNQLWSITKNKNCSFELRNIKTSKFMSLESEAIKNGIRLEILNKNQISKSPNKEFYLELINQQKSNIIDEENFKIPELKIYPNPAKESLNIAFSNFNEEIRIEIYTINGKLIDTVTSKSKLSRINTGRLKSGIYILKIKGENINETSKFIKL</sequence>
<evidence type="ECO:0008006" key="6">
    <source>
        <dbReference type="Google" id="ProtNLM"/>
    </source>
</evidence>
<dbReference type="Pfam" id="PF18962">
    <property type="entry name" value="Por_Secre_tail"/>
    <property type="match status" value="1"/>
</dbReference>
<dbReference type="NCBIfam" id="TIGR04183">
    <property type="entry name" value="Por_Secre_tail"/>
    <property type="match status" value="1"/>
</dbReference>
<evidence type="ECO:0000259" key="3">
    <source>
        <dbReference type="Pfam" id="PF18962"/>
    </source>
</evidence>
<dbReference type="InterPro" id="IPR035992">
    <property type="entry name" value="Ricin_B-like_lectins"/>
</dbReference>
<dbReference type="Gene3D" id="2.80.10.50">
    <property type="match status" value="1"/>
</dbReference>
<protein>
    <recommendedName>
        <fullName evidence="6">Por secretion system C-terminal sorting domain-containing protein</fullName>
    </recommendedName>
</protein>
<evidence type="ECO:0000259" key="2">
    <source>
        <dbReference type="Pfam" id="PF14200"/>
    </source>
</evidence>
<organism evidence="4 5">
    <name type="scientific">Aquimarina litoralis</name>
    <dbReference type="NCBI Taxonomy" id="584605"/>
    <lineage>
        <taxon>Bacteria</taxon>
        <taxon>Pseudomonadati</taxon>
        <taxon>Bacteroidota</taxon>
        <taxon>Flavobacteriia</taxon>
        <taxon>Flavobacteriales</taxon>
        <taxon>Flavobacteriaceae</taxon>
        <taxon>Aquimarina</taxon>
    </lineage>
</organism>
<dbReference type="PROSITE" id="PS50231">
    <property type="entry name" value="RICIN_B_LECTIN"/>
    <property type="match status" value="1"/>
</dbReference>
<dbReference type="EMBL" id="BAAAGE010000003">
    <property type="protein sequence ID" value="GAA0725968.1"/>
    <property type="molecule type" value="Genomic_DNA"/>
</dbReference>